<feature type="transmembrane region" description="Helical" evidence="2">
    <location>
        <begin position="40"/>
        <end position="67"/>
    </location>
</feature>
<evidence type="ECO:0000313" key="3">
    <source>
        <dbReference type="EMBL" id="RZU35280.1"/>
    </source>
</evidence>
<accession>A0A4Q7YDU5</accession>
<evidence type="ECO:0000256" key="2">
    <source>
        <dbReference type="SAM" id="Phobius"/>
    </source>
</evidence>
<feature type="transmembrane region" description="Helical" evidence="2">
    <location>
        <begin position="381"/>
        <end position="408"/>
    </location>
</feature>
<feature type="transmembrane region" description="Helical" evidence="2">
    <location>
        <begin position="79"/>
        <end position="100"/>
    </location>
</feature>
<dbReference type="GO" id="GO:0005886">
    <property type="term" value="C:plasma membrane"/>
    <property type="evidence" value="ECO:0007669"/>
    <property type="project" value="InterPro"/>
</dbReference>
<proteinExistence type="predicted"/>
<sequence>MAAAASTISPLPNSLAWLRDLLREELSPYPGRGALVVRMVSAASIVMVINMTFQIPFGVYGAVYALILSREHPHATLQATKNLIVSFSFAAVYALVGAVFFSGEPMLRLLWVLATLFLIFFALKAVSNYSAAFNFGYLVIVTIPLWDSRISAEQKVVQTLWAVGAVAFATIITTVMEFVYARSRPVDSLTSAMVERLQSTASWLRSPSRGVAAPSAEHQLIRLAILGTSRMRRDLLRSSSYSPESTQQMGAVVALVGRLVDLGANLSGLSTEFSKTDLHRLGRLADRIEGLSHDLLSRQTPHRFETLEESRATTVPLLQEMEETVSLIAEVTSGSDSLPENQSPMTCEQTPSPFFVPDAFSNPSYVRFGIRGGLAAGFCYLIYNLVAWQGISTAVTTCLLTALTTIGASRQKQVLRFGGAIVGGIFIGFGAQVFVLPALDSIAGFLMLFVAVSVLSAWIITSGPRLSYFGMQIAVAFYLNNLQEYKFQTSLAVARDRVAGILLGLVAMWLIFDQLWGASALVAMQRSFVFTLRLLAKLMTPVSKASGVTIEEAYRLRETISTNFEELRQQADGLMLEFGGSREHNLAARSYLLRWQLQLRIIFVTRIALLRYLLRLPGFEIPEPLLRTQEIADGQLADRLERLADRISDKVPSSLATYDTQLSVASGSMYDSKSDTSLAPHSRSFLLLSSRITSLLTSLETDIIAYQSQFASVKPVRNAGRHKEPGGSLRSPPNRI</sequence>
<dbReference type="AlphaFoldDB" id="A0A4Q7YDU5"/>
<keyword evidence="4" id="KW-1185">Reference proteome</keyword>
<feature type="transmembrane region" description="Helical" evidence="2">
    <location>
        <begin position="414"/>
        <end position="435"/>
    </location>
</feature>
<feature type="transmembrane region" description="Helical" evidence="2">
    <location>
        <begin position="106"/>
        <end position="123"/>
    </location>
</feature>
<comment type="caution">
    <text evidence="3">The sequence shown here is derived from an EMBL/GenBank/DDBJ whole genome shotgun (WGS) entry which is preliminary data.</text>
</comment>
<feature type="region of interest" description="Disordered" evidence="1">
    <location>
        <begin position="715"/>
        <end position="736"/>
    </location>
</feature>
<evidence type="ECO:0000256" key="1">
    <source>
        <dbReference type="SAM" id="MobiDB-lite"/>
    </source>
</evidence>
<feature type="transmembrane region" description="Helical" evidence="2">
    <location>
        <begin position="442"/>
        <end position="460"/>
    </location>
</feature>
<keyword evidence="2" id="KW-1133">Transmembrane helix</keyword>
<gene>
    <name evidence="3" type="ORF">BDD14_6048</name>
</gene>
<keyword evidence="2" id="KW-0472">Membrane</keyword>
<protein>
    <submittedName>
        <fullName evidence="3">Multidrug resistance protein MdtO</fullName>
    </submittedName>
</protein>
<dbReference type="Pfam" id="PF04632">
    <property type="entry name" value="FUSC"/>
    <property type="match status" value="1"/>
</dbReference>
<dbReference type="GO" id="GO:0022857">
    <property type="term" value="F:transmembrane transporter activity"/>
    <property type="evidence" value="ECO:0007669"/>
    <property type="project" value="InterPro"/>
</dbReference>
<dbReference type="EMBL" id="SHKW01000003">
    <property type="protein sequence ID" value="RZU35280.1"/>
    <property type="molecule type" value="Genomic_DNA"/>
</dbReference>
<organism evidence="3 4">
    <name type="scientific">Edaphobacter modestus</name>
    <dbReference type="NCBI Taxonomy" id="388466"/>
    <lineage>
        <taxon>Bacteria</taxon>
        <taxon>Pseudomonadati</taxon>
        <taxon>Acidobacteriota</taxon>
        <taxon>Terriglobia</taxon>
        <taxon>Terriglobales</taxon>
        <taxon>Acidobacteriaceae</taxon>
        <taxon>Edaphobacter</taxon>
    </lineage>
</organism>
<dbReference type="Proteomes" id="UP000292958">
    <property type="component" value="Unassembled WGS sequence"/>
</dbReference>
<name>A0A4Q7YDU5_9BACT</name>
<reference evidence="3 4" key="1">
    <citation type="submission" date="2019-02" db="EMBL/GenBank/DDBJ databases">
        <title>Genomic Encyclopedia of Archaeal and Bacterial Type Strains, Phase II (KMG-II): from individual species to whole genera.</title>
        <authorList>
            <person name="Goeker M."/>
        </authorList>
    </citation>
    <scope>NUCLEOTIDE SEQUENCE [LARGE SCALE GENOMIC DNA]</scope>
    <source>
        <strain evidence="3 4">DSM 18101</strain>
    </source>
</reference>
<keyword evidence="2" id="KW-0812">Transmembrane</keyword>
<feature type="transmembrane region" description="Helical" evidence="2">
    <location>
        <begin position="158"/>
        <end position="180"/>
    </location>
</feature>
<dbReference type="InterPro" id="IPR006726">
    <property type="entry name" value="PHBA_efflux_AaeB/fusaric-R"/>
</dbReference>
<evidence type="ECO:0000313" key="4">
    <source>
        <dbReference type="Proteomes" id="UP000292958"/>
    </source>
</evidence>
<feature type="transmembrane region" description="Helical" evidence="2">
    <location>
        <begin position="494"/>
        <end position="512"/>
    </location>
</feature>
<feature type="transmembrane region" description="Helical" evidence="2">
    <location>
        <begin position="130"/>
        <end position="146"/>
    </location>
</feature>